<keyword evidence="4" id="KW-0732">Signal</keyword>
<dbReference type="EMBL" id="AVPF01000004">
    <property type="protein sequence ID" value="KGX91018.1"/>
    <property type="molecule type" value="Genomic_DNA"/>
</dbReference>
<dbReference type="NCBIfam" id="TIGR01730">
    <property type="entry name" value="RND_mfp"/>
    <property type="match status" value="1"/>
</dbReference>
<dbReference type="InterPro" id="IPR006143">
    <property type="entry name" value="RND_pump_MFP"/>
</dbReference>
<dbReference type="OrthoDB" id="2456449at2"/>
<dbReference type="Gene3D" id="2.40.30.170">
    <property type="match status" value="1"/>
</dbReference>
<feature type="chain" id="PRO_5038529525" description="RND efflux pump membrane fusion protein barrel-sandwich domain-containing protein" evidence="4">
    <location>
        <begin position="20"/>
        <end position="451"/>
    </location>
</feature>
<feature type="domain" description="YknX-like C-terminal permuted SH3-like" evidence="6">
    <location>
        <begin position="380"/>
        <end position="445"/>
    </location>
</feature>
<evidence type="ECO:0000313" key="8">
    <source>
        <dbReference type="Proteomes" id="UP000030403"/>
    </source>
</evidence>
<dbReference type="SUPFAM" id="SSF111369">
    <property type="entry name" value="HlyD-like secretion proteins"/>
    <property type="match status" value="2"/>
</dbReference>
<comment type="caution">
    <text evidence="7">The sequence shown here is derived from an EMBL/GenBank/DDBJ whole genome shotgun (WGS) entry which is preliminary data.</text>
</comment>
<dbReference type="Pfam" id="PF25989">
    <property type="entry name" value="YknX_C"/>
    <property type="match status" value="1"/>
</dbReference>
<dbReference type="PANTHER" id="PTHR30469">
    <property type="entry name" value="MULTIDRUG RESISTANCE PROTEIN MDTA"/>
    <property type="match status" value="1"/>
</dbReference>
<dbReference type="InterPro" id="IPR058625">
    <property type="entry name" value="MdtA-like_BSH"/>
</dbReference>
<evidence type="ECO:0000259" key="5">
    <source>
        <dbReference type="Pfam" id="PF25917"/>
    </source>
</evidence>
<feature type="domain" description="Multidrug resistance protein MdtA-like barrel-sandwich hybrid" evidence="5">
    <location>
        <begin position="65"/>
        <end position="294"/>
    </location>
</feature>
<proteinExistence type="inferred from homology"/>
<dbReference type="PANTHER" id="PTHR30469:SF15">
    <property type="entry name" value="HLYD FAMILY OF SECRETION PROTEINS"/>
    <property type="match status" value="1"/>
</dbReference>
<dbReference type="Gene3D" id="2.40.420.20">
    <property type="match status" value="1"/>
</dbReference>
<evidence type="ECO:0000313" key="7">
    <source>
        <dbReference type="EMBL" id="KGX91018.1"/>
    </source>
</evidence>
<dbReference type="Gene3D" id="1.10.287.470">
    <property type="entry name" value="Helix hairpin bin"/>
    <property type="match status" value="3"/>
</dbReference>
<evidence type="ECO:0000256" key="2">
    <source>
        <dbReference type="SAM" id="Coils"/>
    </source>
</evidence>
<protein>
    <recommendedName>
        <fullName evidence="9">RND efflux pump membrane fusion protein barrel-sandwich domain-containing protein</fullName>
    </recommendedName>
</protein>
<dbReference type="Gene3D" id="2.40.50.100">
    <property type="match status" value="2"/>
</dbReference>
<organism evidence="7 8">
    <name type="scientific">Pontibacillus marinus BH030004 = DSM 16465</name>
    <dbReference type="NCBI Taxonomy" id="1385511"/>
    <lineage>
        <taxon>Bacteria</taxon>
        <taxon>Bacillati</taxon>
        <taxon>Bacillota</taxon>
        <taxon>Bacilli</taxon>
        <taxon>Bacillales</taxon>
        <taxon>Bacillaceae</taxon>
        <taxon>Pontibacillus</taxon>
    </lineage>
</organism>
<keyword evidence="2" id="KW-0175">Coiled coil</keyword>
<dbReference type="PROSITE" id="PS51257">
    <property type="entry name" value="PROKAR_LIPOPROTEIN"/>
    <property type="match status" value="1"/>
</dbReference>
<dbReference type="GO" id="GO:0015562">
    <property type="term" value="F:efflux transmembrane transporter activity"/>
    <property type="evidence" value="ECO:0007669"/>
    <property type="project" value="TreeGrafter"/>
</dbReference>
<dbReference type="eggNOG" id="COG0845">
    <property type="taxonomic scope" value="Bacteria"/>
</dbReference>
<evidence type="ECO:0000259" key="6">
    <source>
        <dbReference type="Pfam" id="PF25989"/>
    </source>
</evidence>
<feature type="region of interest" description="Disordered" evidence="3">
    <location>
        <begin position="201"/>
        <end position="220"/>
    </location>
</feature>
<dbReference type="RefSeq" id="WP_027447806.1">
    <property type="nucleotide sequence ID" value="NZ_AVPF01000004.1"/>
</dbReference>
<evidence type="ECO:0000256" key="3">
    <source>
        <dbReference type="SAM" id="MobiDB-lite"/>
    </source>
</evidence>
<name>A0A0A5GIJ4_9BACI</name>
<feature type="compositionally biased region" description="Polar residues" evidence="3">
    <location>
        <begin position="205"/>
        <end position="220"/>
    </location>
</feature>
<evidence type="ECO:0000256" key="1">
    <source>
        <dbReference type="ARBA" id="ARBA00009477"/>
    </source>
</evidence>
<gene>
    <name evidence="7" type="ORF">N783_13305</name>
</gene>
<evidence type="ECO:0000256" key="4">
    <source>
        <dbReference type="SAM" id="SignalP"/>
    </source>
</evidence>
<comment type="similarity">
    <text evidence="1">Belongs to the membrane fusion protein (MFP) (TC 8.A.1) family.</text>
</comment>
<reference evidence="7 8" key="1">
    <citation type="submission" date="2013-08" db="EMBL/GenBank/DDBJ databases">
        <authorList>
            <person name="Huang J."/>
            <person name="Wang G."/>
        </authorList>
    </citation>
    <scope>NUCLEOTIDE SEQUENCE [LARGE SCALE GENOMIC DNA]</scope>
    <source>
        <strain evidence="7 8">BH030004</strain>
    </source>
</reference>
<sequence>MKKNLIMGLMLLVMLIISACSQETQSGEEKEERITPVETALVSKGNLQVEKEVIGRAMPDTNIGIVPKANGELIQLNVARGDTVEKGQVIGRVDAGNAQENVELQEIALRQARSQLKSAQNQKDQAQQGLQDAQERLKQAKIQNENNDTSSSVGVDNALIQFQDAQRNEQRMKELYEEGAVSLQKYEQAQVQAQQAENQLEQARKSLQTGNSSGQSSLQQAKIGVTQAQQQLDNAQISVEQAQLQVEQAQVQLRQARNQAADTSITATATGEVVQVNAEVGDMVSNQQPIATVVNLNPIKVDATVAAEELPLFKKGKDIPAYINPIELEEQANVSYISPVTNDSGLYPIEAVIANSNSQIKPGMMVTLQLPEITVENSILVPTSAVIEENDEAFVYIIEEERAKKTPVTIVRTQSDITAVKGELSEGDQVVIKGQLTLADGNKVSIMKEDE</sequence>
<feature type="signal peptide" evidence="4">
    <location>
        <begin position="1"/>
        <end position="19"/>
    </location>
</feature>
<dbReference type="STRING" id="1385511.GCA_000425225_00317"/>
<dbReference type="AlphaFoldDB" id="A0A0A5GIJ4"/>
<dbReference type="GO" id="GO:1990281">
    <property type="term" value="C:efflux pump complex"/>
    <property type="evidence" value="ECO:0007669"/>
    <property type="project" value="TreeGrafter"/>
</dbReference>
<keyword evidence="8" id="KW-1185">Reference proteome</keyword>
<dbReference type="Pfam" id="PF25917">
    <property type="entry name" value="BSH_RND"/>
    <property type="match status" value="1"/>
</dbReference>
<dbReference type="Proteomes" id="UP000030403">
    <property type="component" value="Unassembled WGS sequence"/>
</dbReference>
<accession>A0A0A5GIJ4</accession>
<dbReference type="InterPro" id="IPR058637">
    <property type="entry name" value="YknX-like_C"/>
</dbReference>
<evidence type="ECO:0008006" key="9">
    <source>
        <dbReference type="Google" id="ProtNLM"/>
    </source>
</evidence>
<feature type="coiled-coil region" evidence="2">
    <location>
        <begin position="95"/>
        <end position="150"/>
    </location>
</feature>